<dbReference type="Pfam" id="PF03452">
    <property type="entry name" value="Anp1"/>
    <property type="match status" value="1"/>
</dbReference>
<dbReference type="AlphaFoldDB" id="A0A5E4QFS0"/>
<dbReference type="Proteomes" id="UP000324832">
    <property type="component" value="Unassembled WGS sequence"/>
</dbReference>
<gene>
    <name evidence="5" type="ORF">LSINAPIS_LOCUS7685</name>
</gene>
<name>A0A5E4QFS0_9NEOP</name>
<evidence type="ECO:0000256" key="3">
    <source>
        <dbReference type="ARBA" id="ARBA00022679"/>
    </source>
</evidence>
<comment type="similarity">
    <text evidence="1">Belongs to the glycosyltransferase 25 family.</text>
</comment>
<protein>
    <recommendedName>
        <fullName evidence="4">Glycosyl transferase family 25 domain-containing protein</fullName>
    </recommendedName>
</protein>
<dbReference type="InterPro" id="IPR050757">
    <property type="entry name" value="Collagen_mod_GT25"/>
</dbReference>
<dbReference type="InterPro" id="IPR029044">
    <property type="entry name" value="Nucleotide-diphossugar_trans"/>
</dbReference>
<accession>A0A5E4QFS0</accession>
<dbReference type="SUPFAM" id="SSF53448">
    <property type="entry name" value="Nucleotide-diphospho-sugar transferases"/>
    <property type="match status" value="1"/>
</dbReference>
<keyword evidence="3" id="KW-0808">Transferase</keyword>
<reference evidence="5 6" key="1">
    <citation type="submission" date="2017-07" db="EMBL/GenBank/DDBJ databases">
        <authorList>
            <person name="Talla V."/>
            <person name="Backstrom N."/>
        </authorList>
    </citation>
    <scope>NUCLEOTIDE SEQUENCE [LARGE SCALE GENOMIC DNA]</scope>
</reference>
<dbReference type="InterPro" id="IPR002654">
    <property type="entry name" value="Glyco_trans_25"/>
</dbReference>
<feature type="domain" description="Glycosyl transferase family 25" evidence="4">
    <location>
        <begin position="290"/>
        <end position="469"/>
    </location>
</feature>
<keyword evidence="2" id="KW-0328">Glycosyltransferase</keyword>
<dbReference type="PANTHER" id="PTHR10730">
    <property type="entry name" value="PROCOLLAGEN-LYSINE,2-OXOGLUTARATE 5-DIOXYGENASE/GLYCOSYLTRANSFERASE 25 FAMILY MEMBER"/>
    <property type="match status" value="1"/>
</dbReference>
<dbReference type="Gene3D" id="3.90.550.10">
    <property type="entry name" value="Spore Coat Polysaccharide Biosynthesis Protein SpsA, Chain A"/>
    <property type="match status" value="1"/>
</dbReference>
<dbReference type="PANTHER" id="PTHR10730:SF53">
    <property type="entry name" value="GLYCOSYLTRANSFERASE 25 FAMILY MEMBER"/>
    <property type="match status" value="1"/>
</dbReference>
<dbReference type="GO" id="GO:0050211">
    <property type="term" value="F:procollagen galactosyltransferase activity"/>
    <property type="evidence" value="ECO:0007669"/>
    <property type="project" value="TreeGrafter"/>
</dbReference>
<feature type="non-terminal residue" evidence="5">
    <location>
        <position position="1"/>
    </location>
</feature>
<keyword evidence="6" id="KW-1185">Reference proteome</keyword>
<dbReference type="CDD" id="cd06532">
    <property type="entry name" value="Glyco_transf_25"/>
    <property type="match status" value="1"/>
</dbReference>
<dbReference type="EMBL" id="FZQP02002560">
    <property type="protein sequence ID" value="VVC96124.1"/>
    <property type="molecule type" value="Genomic_DNA"/>
</dbReference>
<evidence type="ECO:0000259" key="4">
    <source>
        <dbReference type="Pfam" id="PF01755"/>
    </source>
</evidence>
<evidence type="ECO:0000256" key="2">
    <source>
        <dbReference type="ARBA" id="ARBA00022676"/>
    </source>
</evidence>
<evidence type="ECO:0000256" key="1">
    <source>
        <dbReference type="ARBA" id="ARBA00006721"/>
    </source>
</evidence>
<dbReference type="Pfam" id="PF01755">
    <property type="entry name" value="Glyco_transf_25"/>
    <property type="match status" value="1"/>
</dbReference>
<evidence type="ECO:0000313" key="5">
    <source>
        <dbReference type="EMBL" id="VVC96124.1"/>
    </source>
</evidence>
<proteinExistence type="inferred from homology"/>
<organism evidence="5 6">
    <name type="scientific">Leptidea sinapis</name>
    <dbReference type="NCBI Taxonomy" id="189913"/>
    <lineage>
        <taxon>Eukaryota</taxon>
        <taxon>Metazoa</taxon>
        <taxon>Ecdysozoa</taxon>
        <taxon>Arthropoda</taxon>
        <taxon>Hexapoda</taxon>
        <taxon>Insecta</taxon>
        <taxon>Pterygota</taxon>
        <taxon>Neoptera</taxon>
        <taxon>Endopterygota</taxon>
        <taxon>Lepidoptera</taxon>
        <taxon>Glossata</taxon>
        <taxon>Ditrysia</taxon>
        <taxon>Papilionoidea</taxon>
        <taxon>Pieridae</taxon>
        <taxon>Dismorphiinae</taxon>
        <taxon>Leptidea</taxon>
    </lineage>
</organism>
<evidence type="ECO:0000313" key="6">
    <source>
        <dbReference type="Proteomes" id="UP000324832"/>
    </source>
</evidence>
<sequence length="521" mass="60930">ISILVRNKAYSLPYFLSSLLNLDYPKERIYVWFYSDFNSDNSNEILKDWIKMHSKEYNKIYITMNTTSGFKHEDQETPTHWSDGRFRHVIELRESALKFATLKWADYIFMLDADILLTNTLTLKHLVSKGYPISSPMLMSASTYSNFWCGMDEYYYYKRTDEYKPILFRKSVGCFDVPMVHSAVLINLKHKSSELLTYVPEKLRNYDGPVDDIIVFAVGAQSNDIPIMICNDFVYGFLPVPLEKYNELEDEKSEFVNTKVEILGNGIIPPLNNDMEKYVEPPIPDNLDCTEIFMINLKRRTKRRVLMENSFKELGLNVTYLKAFDGKTISKTFLEKYDITLLPEYEDPYHKRPMKTGEIGCFLSHFVLWQRIVDEHLDVTLILEDDVHFVPDFRRKFLRILDEVKSLDWDFLYIGRKILMDGEEEYVTDHTTKPLYSYWTLGYVIKERGAKKLLAADPLSKLIPVDEFIPIMFNQHPSQELKQHFPVRTLKALSASPLLVHPTHYVGDIGYISDTEDSIVV</sequence>